<dbReference type="SUPFAM" id="SSF110019">
    <property type="entry name" value="ERO1-like"/>
    <property type="match status" value="1"/>
</dbReference>
<evidence type="ECO:0000313" key="2">
    <source>
        <dbReference type="EMBL" id="QUI24648.1"/>
    </source>
</evidence>
<dbReference type="AlphaFoldDB" id="A0A8J8MNV3"/>
<name>A0A8J8MNV3_9FIRM</name>
<accession>A0A8J8MNV3</accession>
<proteinExistence type="predicted"/>
<keyword evidence="3" id="KW-1185">Reference proteome</keyword>
<evidence type="ECO:0000313" key="3">
    <source>
        <dbReference type="Proteomes" id="UP000683246"/>
    </source>
</evidence>
<protein>
    <submittedName>
        <fullName evidence="2">Uncharacterized protein</fullName>
    </submittedName>
</protein>
<gene>
    <name evidence="2" type="ORF">HZI73_21100</name>
</gene>
<dbReference type="RefSeq" id="WP_212695340.1">
    <property type="nucleotide sequence ID" value="NZ_CP058649.1"/>
</dbReference>
<keyword evidence="1" id="KW-0472">Membrane</keyword>
<dbReference type="InterPro" id="IPR037192">
    <property type="entry name" value="ERO1-like_sf"/>
</dbReference>
<organism evidence="2 3">
    <name type="scientific">Vallitalea pronyensis</name>
    <dbReference type="NCBI Taxonomy" id="1348613"/>
    <lineage>
        <taxon>Bacteria</taxon>
        <taxon>Bacillati</taxon>
        <taxon>Bacillota</taxon>
        <taxon>Clostridia</taxon>
        <taxon>Lachnospirales</taxon>
        <taxon>Vallitaleaceae</taxon>
        <taxon>Vallitalea</taxon>
    </lineage>
</organism>
<dbReference type="Proteomes" id="UP000683246">
    <property type="component" value="Chromosome"/>
</dbReference>
<reference evidence="2" key="1">
    <citation type="submission" date="2020-07" db="EMBL/GenBank/DDBJ databases">
        <title>Vallitalea pronyensis genome.</title>
        <authorList>
            <person name="Postec A."/>
        </authorList>
    </citation>
    <scope>NUCLEOTIDE SEQUENCE</scope>
    <source>
        <strain evidence="2">FatNI3</strain>
    </source>
</reference>
<evidence type="ECO:0000256" key="1">
    <source>
        <dbReference type="ARBA" id="ARBA00023136"/>
    </source>
</evidence>
<dbReference type="EMBL" id="CP058649">
    <property type="protein sequence ID" value="QUI24648.1"/>
    <property type="molecule type" value="Genomic_DNA"/>
</dbReference>
<dbReference type="KEGG" id="vpy:HZI73_21100"/>
<sequence length="199" mass="23768">MCAGMLKIRFKQVLQESEALFSRVLMEENMATYVEDIYCMYEKLKNETHRFQNIYMVYLDFAQAIHAIYKYLKEHQVTEEDALIVLCELCIETTHMVLDRFSFIQLAYYYAVKKAYLKLIITHALTSLDSLQMAQELEEQVLDVELEKSMKACHIEEYFAYHHVEELIEIVYIMESSFDIFLDRVTSKDHEDRIIERII</sequence>